<evidence type="ECO:0000256" key="8">
    <source>
        <dbReference type="ARBA" id="ARBA00012414"/>
    </source>
</evidence>
<evidence type="ECO:0000256" key="14">
    <source>
        <dbReference type="ARBA" id="ARBA00022741"/>
    </source>
</evidence>
<protein>
    <recommendedName>
        <fullName evidence="11">Histidine biosynthesis trifunctional protein</fullName>
        <ecNumber evidence="10">1.1.1.23</ecNumber>
        <ecNumber evidence="9">3.5.4.19</ecNumber>
        <ecNumber evidence="8">3.6.1.31</ecNumber>
    </recommendedName>
</protein>
<dbReference type="Gene3D" id="3.30.70.100">
    <property type="match status" value="1"/>
</dbReference>
<keyword evidence="13" id="KW-0479">Metal-binding</keyword>
<evidence type="ECO:0000256" key="1">
    <source>
        <dbReference type="ARBA" id="ARBA00000024"/>
    </source>
</evidence>
<dbReference type="FunFam" id="3.40.50.1980:FF:000001">
    <property type="entry name" value="Histidinol dehydrogenase"/>
    <property type="match status" value="1"/>
</dbReference>
<comment type="pathway">
    <text evidence="4">Amino-acid biosynthesis; L-histidine biosynthesis; L-histidine from 5-phospho-alpha-D-ribose 1-diphosphate: step 9/9.</text>
</comment>
<dbReference type="CDD" id="cd06572">
    <property type="entry name" value="Histidinol_dh"/>
    <property type="match status" value="1"/>
</dbReference>
<dbReference type="NCBIfam" id="TIGR03188">
    <property type="entry name" value="histidine_hisI"/>
    <property type="match status" value="1"/>
</dbReference>
<dbReference type="FunFam" id="1.10.287.1080:FF:000002">
    <property type="entry name" value="Histidine biosynthesis bifunctional protein HisIE"/>
    <property type="match status" value="1"/>
</dbReference>
<dbReference type="PANTHER" id="PTHR21256">
    <property type="entry name" value="HISTIDINOL DEHYDROGENASE HDH"/>
    <property type="match status" value="1"/>
</dbReference>
<dbReference type="GO" id="GO:0005524">
    <property type="term" value="F:ATP binding"/>
    <property type="evidence" value="ECO:0007669"/>
    <property type="project" value="UniProtKB-KW"/>
</dbReference>
<dbReference type="NCBIfam" id="NF001133">
    <property type="entry name" value="PRK00142.1-1"/>
    <property type="match status" value="1"/>
</dbReference>
<dbReference type="CDD" id="cd11546">
    <property type="entry name" value="NTP-PPase_His4"/>
    <property type="match status" value="1"/>
</dbReference>
<comment type="catalytic activity">
    <reaction evidence="2">
        <text>1-(5-phospho-beta-D-ribosyl)-ATP + H2O = 1-(5-phospho-beta-D-ribosyl)-5'-AMP + diphosphate + H(+)</text>
        <dbReference type="Rhea" id="RHEA:22828"/>
        <dbReference type="ChEBI" id="CHEBI:15377"/>
        <dbReference type="ChEBI" id="CHEBI:15378"/>
        <dbReference type="ChEBI" id="CHEBI:33019"/>
        <dbReference type="ChEBI" id="CHEBI:59457"/>
        <dbReference type="ChEBI" id="CHEBI:73183"/>
        <dbReference type="EC" id="3.6.1.31"/>
    </reaction>
</comment>
<dbReference type="Pfam" id="PF00815">
    <property type="entry name" value="Histidinol_dh"/>
    <property type="match status" value="1"/>
</dbReference>
<dbReference type="PROSITE" id="PS50206">
    <property type="entry name" value="RHODANESE_3"/>
    <property type="match status" value="1"/>
</dbReference>
<dbReference type="GO" id="GO:0004399">
    <property type="term" value="F:histidinol dehydrogenase activity"/>
    <property type="evidence" value="ECO:0007669"/>
    <property type="project" value="UniProtKB-EC"/>
</dbReference>
<dbReference type="FunFam" id="3.40.50.1980:FF:000050">
    <property type="entry name" value="Histidine biosynthesis trifunctional protein"/>
    <property type="match status" value="1"/>
</dbReference>
<sequence>MFVPSIDLGDPSLTSLYSSLSYFSAAILKNGNVDQVRSLISQTGSTLYWTYADTVDEAVQLWDIGIFKVIVDLDTFLKFQTEFNGISDDRIAVRCSRVTPELNSLPVSSFIFTSTEAAVEFAQSKKSLLSNGGKRTAVVELENVTVQTIADLHAQHVDVIVSASLLTANPEDESKIKIADAFLAALRTDRTDGLYTTMVVDESNKALGLVYSSKESVAESIRLGQGVYQSRQRGLWHKGLTSGATQTLKRIDFDCDGDALRFVVEQHGAVLGFCHLNTRNCFGHDTGISALEKTLKDRQLNAPVGSYTARLFGDSKLLRAKIMEEAEELCQATDKDEVAWEAADLIYFLLTKCVTAGVSLADIEKNLDKKARKVTRRPGNAKPKWVEHISSSAPQPTQQPQVQNDGRIKMQKFTLDEIDNKQRNSLLLRPIIDSSEIIQRVTPIMQQVRQRGDAALLEFTRQFDRVNLDCPTIKAPFNPDMMQLDPVTKAAIDQAYDNIYKFHDAQLDKQQLVVETMPGVVCSRFSRPIERVGLYVPGGSAVLPSTTLMLGIPAKVAGCKEIVIATPPRPDGSVVPEVLYVAHKVGASHVVKAGGAQAVAAMAYGTETVPKVDKIFGPGNQYVTAAKMVAQNDTSSLVAIDMPAGPSEVLVIADKTSNPVYVAADLLSQAEHGPDSQVVLVAIDLSEEHLKKIEDEVHNQAIALPRCDIIRKSIPQSFILNVKTLDEAMKFSNDYAPEHLILHVDNAPDVLPMVDNAGSVFVGPYSPESFGDYASGTNHTLPTYGYARMYSGVNTNGFVKHITSQQCTAEGMNRLADTVMRLAEIEGLGAHRNAVAVRVADLRNRALFVHFTIPKTKPCQIEFSRRWFVTSQLYRPMAFYSLKPLTEQRVVQLKKTFEKNLSALGVVGRIYLAPAKGIGGINCQMSVPISQLDQVKEYFKQHESDFGTIEYTQGMEDTTAPSFEKLRVLIKKNLVAVRHNINMKELENQPEYLTAEEWHRDLKEKKDIFLIDMRNRYEYNLGHFTNAIKMDVDTFRDGVHLLDDMVKDRSKDEDIYMYCTGGIRCSVAGPYLKNKGYKHVKMLKGGISAYGQYIKENNTESLFKGKNFVFDGRRTERITDDVLSKCYQCGSSCDHITNCQNTRCHLLFIQCDKCSTSKGTTCSTHCQNVIEGKEIYKYDYDYHQQLKGIS</sequence>
<dbReference type="SUPFAM" id="SSF141734">
    <property type="entry name" value="HisI-like"/>
    <property type="match status" value="1"/>
</dbReference>
<comment type="catalytic activity">
    <reaction evidence="1">
        <text>1-(5-phospho-beta-D-ribosyl)-5'-AMP + H2O = 1-(5-phospho-beta-D-ribosyl)-5-[(5-phospho-beta-D-ribosylamino)methylideneamino]imidazole-4-carboxamide</text>
        <dbReference type="Rhea" id="RHEA:20049"/>
        <dbReference type="ChEBI" id="CHEBI:15377"/>
        <dbReference type="ChEBI" id="CHEBI:58435"/>
        <dbReference type="ChEBI" id="CHEBI:59457"/>
        <dbReference type="EC" id="3.5.4.19"/>
    </reaction>
</comment>
<evidence type="ECO:0000256" key="13">
    <source>
        <dbReference type="ARBA" id="ARBA00022723"/>
    </source>
</evidence>
<evidence type="ECO:0000256" key="17">
    <source>
        <dbReference type="ARBA" id="ARBA00022840"/>
    </source>
</evidence>
<dbReference type="Proteomes" id="UP000242381">
    <property type="component" value="Unassembled WGS sequence"/>
</dbReference>
<evidence type="ECO:0000256" key="3">
    <source>
        <dbReference type="ARBA" id="ARBA00001947"/>
    </source>
</evidence>
<dbReference type="SUPFAM" id="SSF52821">
    <property type="entry name" value="Rhodanese/Cell cycle control phosphatase"/>
    <property type="match status" value="1"/>
</dbReference>
<dbReference type="EC" id="3.5.4.19" evidence="9"/>
<keyword evidence="20" id="KW-0368">Histidine biosynthesis</keyword>
<keyword evidence="21" id="KW-0511">Multifunctional enzyme</keyword>
<dbReference type="FunFam" id="3.10.20.810:FF:000002">
    <property type="entry name" value="Histidine biosynthesis trifunctional protein"/>
    <property type="match status" value="1"/>
</dbReference>
<comment type="catalytic activity">
    <reaction evidence="22">
        <text>L-histidinol + 2 NAD(+) + H2O = L-histidine + 2 NADH + 3 H(+)</text>
        <dbReference type="Rhea" id="RHEA:20641"/>
        <dbReference type="ChEBI" id="CHEBI:15377"/>
        <dbReference type="ChEBI" id="CHEBI:15378"/>
        <dbReference type="ChEBI" id="CHEBI:57540"/>
        <dbReference type="ChEBI" id="CHEBI:57595"/>
        <dbReference type="ChEBI" id="CHEBI:57699"/>
        <dbReference type="ChEBI" id="CHEBI:57945"/>
        <dbReference type="EC" id="1.1.1.23"/>
    </reaction>
</comment>
<dbReference type="SMART" id="SM00450">
    <property type="entry name" value="RHOD"/>
    <property type="match status" value="1"/>
</dbReference>
<comment type="pathway">
    <text evidence="6">Amino-acid biosynthesis; L-histidine biosynthesis; L-histidine from 5-phospho-alpha-D-ribose 1-diphosphate: step 2/9.</text>
</comment>
<gene>
    <name evidence="25" type="ORF">BCV71DRAFT_237437</name>
</gene>
<dbReference type="GO" id="GO:0051287">
    <property type="term" value="F:NAD binding"/>
    <property type="evidence" value="ECO:0007669"/>
    <property type="project" value="InterPro"/>
</dbReference>
<evidence type="ECO:0000256" key="6">
    <source>
        <dbReference type="ARBA" id="ARBA00005204"/>
    </source>
</evidence>
<dbReference type="VEuPathDB" id="FungiDB:BCV72DRAFT_136570"/>
<evidence type="ECO:0000256" key="4">
    <source>
        <dbReference type="ARBA" id="ARBA00004940"/>
    </source>
</evidence>
<dbReference type="InterPro" id="IPR038019">
    <property type="entry name" value="PRib_AMP_CycHydrolase_sf"/>
</dbReference>
<dbReference type="GO" id="GO:0005829">
    <property type="term" value="C:cytosol"/>
    <property type="evidence" value="ECO:0007669"/>
    <property type="project" value="TreeGrafter"/>
</dbReference>
<dbReference type="GO" id="GO:0004635">
    <property type="term" value="F:phosphoribosyl-AMP cyclohydrolase activity"/>
    <property type="evidence" value="ECO:0007669"/>
    <property type="project" value="UniProtKB-EC"/>
</dbReference>
<dbReference type="UniPathway" id="UPA00031">
    <property type="reaction ID" value="UER00007"/>
</dbReference>
<dbReference type="GO" id="GO:0004636">
    <property type="term" value="F:phosphoribosyl-ATP diphosphatase activity"/>
    <property type="evidence" value="ECO:0007669"/>
    <property type="project" value="UniProtKB-EC"/>
</dbReference>
<reference evidence="25 26" key="1">
    <citation type="journal article" date="2016" name="Proc. Natl. Acad. Sci. U.S.A.">
        <title>Lipid metabolic changes in an early divergent fungus govern the establishment of a mutualistic symbiosis with endobacteria.</title>
        <authorList>
            <person name="Lastovetsky O.A."/>
            <person name="Gaspar M.L."/>
            <person name="Mondo S.J."/>
            <person name="LaButti K.M."/>
            <person name="Sandor L."/>
            <person name="Grigoriev I.V."/>
            <person name="Henry S.A."/>
            <person name="Pawlowska T.E."/>
        </authorList>
    </citation>
    <scope>NUCLEOTIDE SEQUENCE [LARGE SCALE GENOMIC DNA]</scope>
    <source>
        <strain evidence="25 26">ATCC 11559</strain>
    </source>
</reference>
<dbReference type="EMBL" id="KV921419">
    <property type="protein sequence ID" value="ORE15544.1"/>
    <property type="molecule type" value="Genomic_DNA"/>
</dbReference>
<evidence type="ECO:0000256" key="19">
    <source>
        <dbReference type="ARBA" id="ARBA00023027"/>
    </source>
</evidence>
<dbReference type="EC" id="3.6.1.31" evidence="8"/>
<dbReference type="Pfam" id="PF01503">
    <property type="entry name" value="PRA-PH"/>
    <property type="match status" value="1"/>
</dbReference>
<proteinExistence type="inferred from homology"/>
<evidence type="ECO:0000256" key="2">
    <source>
        <dbReference type="ARBA" id="ARBA00001460"/>
    </source>
</evidence>
<dbReference type="SUPFAM" id="SSF53720">
    <property type="entry name" value="ALDH-like"/>
    <property type="match status" value="1"/>
</dbReference>
<evidence type="ECO:0000256" key="21">
    <source>
        <dbReference type="ARBA" id="ARBA00023268"/>
    </source>
</evidence>
<feature type="compositionally biased region" description="Low complexity" evidence="23">
    <location>
        <begin position="394"/>
        <end position="403"/>
    </location>
</feature>
<dbReference type="PRINTS" id="PR00083">
    <property type="entry name" value="HOLDHDRGNASE"/>
</dbReference>
<dbReference type="Pfam" id="PF01502">
    <property type="entry name" value="PRA-CH"/>
    <property type="match status" value="1"/>
</dbReference>
<comment type="cofactor">
    <cofactor evidence="3">
        <name>Zn(2+)</name>
        <dbReference type="ChEBI" id="CHEBI:29105"/>
    </cofactor>
</comment>
<evidence type="ECO:0000256" key="5">
    <source>
        <dbReference type="ARBA" id="ARBA00005169"/>
    </source>
</evidence>
<dbReference type="AlphaFoldDB" id="A0A1X0RU65"/>
<keyword evidence="17" id="KW-0067">ATP-binding</keyword>
<evidence type="ECO:0000256" key="10">
    <source>
        <dbReference type="ARBA" id="ARBA00012965"/>
    </source>
</evidence>
<organism evidence="25 26">
    <name type="scientific">Rhizopus microsporus</name>
    <dbReference type="NCBI Taxonomy" id="58291"/>
    <lineage>
        <taxon>Eukaryota</taxon>
        <taxon>Fungi</taxon>
        <taxon>Fungi incertae sedis</taxon>
        <taxon>Mucoromycota</taxon>
        <taxon>Mucoromycotina</taxon>
        <taxon>Mucoromycetes</taxon>
        <taxon>Mucorales</taxon>
        <taxon>Mucorineae</taxon>
        <taxon>Rhizopodaceae</taxon>
        <taxon>Rhizopus</taxon>
    </lineage>
</organism>
<dbReference type="PANTHER" id="PTHR21256:SF2">
    <property type="entry name" value="HISTIDINE BIOSYNTHESIS TRIFUNCTIONAL PROTEIN"/>
    <property type="match status" value="1"/>
</dbReference>
<keyword evidence="18" id="KW-0560">Oxidoreductase</keyword>
<evidence type="ECO:0000259" key="24">
    <source>
        <dbReference type="PROSITE" id="PS50206"/>
    </source>
</evidence>
<evidence type="ECO:0000256" key="20">
    <source>
        <dbReference type="ARBA" id="ARBA00023102"/>
    </source>
</evidence>
<evidence type="ECO:0000256" key="22">
    <source>
        <dbReference type="ARBA" id="ARBA00049489"/>
    </source>
</evidence>
<feature type="domain" description="Rhodanese" evidence="24">
    <location>
        <begin position="1004"/>
        <end position="1099"/>
    </location>
</feature>
<dbReference type="HAMAP" id="MF_01024">
    <property type="entry name" value="HisD"/>
    <property type="match status" value="1"/>
</dbReference>
<keyword evidence="19" id="KW-0520">NAD</keyword>
<dbReference type="Gene3D" id="3.10.20.810">
    <property type="entry name" value="Phosphoribosyl-AMP cyclohydrolase"/>
    <property type="match status" value="1"/>
</dbReference>
<keyword evidence="16" id="KW-0862">Zinc</keyword>
<evidence type="ECO:0000256" key="16">
    <source>
        <dbReference type="ARBA" id="ARBA00022833"/>
    </source>
</evidence>
<evidence type="ECO:0000313" key="26">
    <source>
        <dbReference type="Proteomes" id="UP000242381"/>
    </source>
</evidence>
<evidence type="ECO:0000313" key="25">
    <source>
        <dbReference type="EMBL" id="ORE15544.1"/>
    </source>
</evidence>
<dbReference type="InterPro" id="IPR008179">
    <property type="entry name" value="HisE"/>
</dbReference>
<feature type="region of interest" description="Disordered" evidence="23">
    <location>
        <begin position="372"/>
        <end position="405"/>
    </location>
</feature>
<evidence type="ECO:0000256" key="18">
    <source>
        <dbReference type="ARBA" id="ARBA00023002"/>
    </source>
</evidence>
<dbReference type="InterPro" id="IPR002496">
    <property type="entry name" value="PRib_AMP_CycHydrolase_dom"/>
</dbReference>
<dbReference type="InterPro" id="IPR001763">
    <property type="entry name" value="Rhodanese-like_dom"/>
</dbReference>
<dbReference type="SUPFAM" id="SSF101386">
    <property type="entry name" value="all-alpha NTP pyrophosphatases"/>
    <property type="match status" value="1"/>
</dbReference>
<evidence type="ECO:0000256" key="23">
    <source>
        <dbReference type="SAM" id="MobiDB-lite"/>
    </source>
</evidence>
<dbReference type="Pfam" id="PF00581">
    <property type="entry name" value="Rhodanese"/>
    <property type="match status" value="1"/>
</dbReference>
<dbReference type="EC" id="1.1.1.23" evidence="10"/>
<dbReference type="FunFam" id="1.20.5.1300:FF:000001">
    <property type="entry name" value="Histidine biosynthesis trifunctional protein"/>
    <property type="match status" value="1"/>
</dbReference>
<dbReference type="Pfam" id="PF17773">
    <property type="entry name" value="UPF0176_N"/>
    <property type="match status" value="1"/>
</dbReference>
<keyword evidence="14" id="KW-0547">Nucleotide-binding</keyword>
<evidence type="ECO:0000256" key="15">
    <source>
        <dbReference type="ARBA" id="ARBA00022801"/>
    </source>
</evidence>
<evidence type="ECO:0000256" key="11">
    <source>
        <dbReference type="ARBA" id="ARBA00017884"/>
    </source>
</evidence>
<keyword evidence="15" id="KW-0378">Hydrolase</keyword>
<dbReference type="Gene3D" id="1.20.5.1300">
    <property type="match status" value="1"/>
</dbReference>
<dbReference type="InterPro" id="IPR036873">
    <property type="entry name" value="Rhodanese-like_dom_sf"/>
</dbReference>
<dbReference type="InterPro" id="IPR021130">
    <property type="entry name" value="PRib-ATP_PPHydrolase-like"/>
</dbReference>
<evidence type="ECO:0000256" key="7">
    <source>
        <dbReference type="ARBA" id="ARBA00008260"/>
    </source>
</evidence>
<dbReference type="Pfam" id="PF12368">
    <property type="entry name" value="Rhodanese_C"/>
    <property type="match status" value="1"/>
</dbReference>
<dbReference type="Gene3D" id="3.40.250.10">
    <property type="entry name" value="Rhodanese-like domain"/>
    <property type="match status" value="1"/>
</dbReference>
<dbReference type="VEuPathDB" id="FungiDB:BCV72DRAFT_303414"/>
<comment type="similarity">
    <text evidence="7">In the C-terminal section; belongs to the histidinol dehydrogenase family.</text>
</comment>
<dbReference type="Gene3D" id="3.40.50.1980">
    <property type="entry name" value="Nitrogenase molybdenum iron protein domain"/>
    <property type="match status" value="2"/>
</dbReference>
<comment type="pathway">
    <text evidence="5">Amino-acid biosynthesis; L-histidine biosynthesis; L-histidine from 5-phospho-alpha-D-ribose 1-diphosphate: step 3/9.</text>
</comment>
<dbReference type="GO" id="GO:0046872">
    <property type="term" value="F:metal ion binding"/>
    <property type="evidence" value="ECO:0007669"/>
    <property type="project" value="UniProtKB-KW"/>
</dbReference>
<name>A0A1X0RU65_RHIZD</name>
<dbReference type="InterPro" id="IPR022111">
    <property type="entry name" value="Rhodanese_C"/>
</dbReference>
<dbReference type="InterPro" id="IPR001692">
    <property type="entry name" value="Histidinol_DH_CS"/>
</dbReference>
<keyword evidence="12" id="KW-0028">Amino-acid biosynthesis</keyword>
<dbReference type="InterPro" id="IPR040503">
    <property type="entry name" value="TRHO_N"/>
</dbReference>
<dbReference type="PROSITE" id="PS00611">
    <property type="entry name" value="HISOL_DEHYDROGENASE"/>
    <property type="match status" value="1"/>
</dbReference>
<evidence type="ECO:0000256" key="12">
    <source>
        <dbReference type="ARBA" id="ARBA00022605"/>
    </source>
</evidence>
<dbReference type="GO" id="GO:0000105">
    <property type="term" value="P:L-histidine biosynthetic process"/>
    <property type="evidence" value="ECO:0007669"/>
    <property type="project" value="UniProtKB-UniPathway"/>
</dbReference>
<dbReference type="InterPro" id="IPR016161">
    <property type="entry name" value="Ald_DH/histidinol_DH"/>
</dbReference>
<dbReference type="NCBIfam" id="TIGR00069">
    <property type="entry name" value="hisD"/>
    <property type="match status" value="1"/>
</dbReference>
<dbReference type="InterPro" id="IPR012131">
    <property type="entry name" value="Hstdl_DH"/>
</dbReference>
<accession>A0A1X0RU65</accession>
<evidence type="ECO:0000256" key="9">
    <source>
        <dbReference type="ARBA" id="ARBA00012721"/>
    </source>
</evidence>
<dbReference type="Gene3D" id="1.10.287.1080">
    <property type="entry name" value="MazG-like"/>
    <property type="match status" value="1"/>
</dbReference>